<name>A0A2H1J8F3_BREAU</name>
<dbReference type="AlphaFoldDB" id="A0A2H1J8F3"/>
<reference evidence="1 2" key="1">
    <citation type="submission" date="2017-03" db="EMBL/GenBank/DDBJ databases">
        <authorList>
            <person name="Afonso C.L."/>
            <person name="Miller P.J."/>
            <person name="Scott M.A."/>
            <person name="Spackman E."/>
            <person name="Goraichik I."/>
            <person name="Dimitrov K.M."/>
            <person name="Suarez D.L."/>
            <person name="Swayne D.E."/>
        </authorList>
    </citation>
    <scope>NUCLEOTIDE SEQUENCE [LARGE SCALE GENOMIC DNA]</scope>
    <source>
        <strain evidence="2">8(6)</strain>
    </source>
</reference>
<gene>
    <name evidence="1" type="ORF">BAURA86_01398</name>
</gene>
<proteinExistence type="predicted"/>
<evidence type="ECO:0000313" key="2">
    <source>
        <dbReference type="Proteomes" id="UP000234300"/>
    </source>
</evidence>
<protein>
    <submittedName>
        <fullName evidence="1">Uncharacterized protein</fullName>
    </submittedName>
</protein>
<organism evidence="1 2">
    <name type="scientific">Brevibacterium aurantiacum</name>
    <dbReference type="NCBI Taxonomy" id="273384"/>
    <lineage>
        <taxon>Bacteria</taxon>
        <taxon>Bacillati</taxon>
        <taxon>Actinomycetota</taxon>
        <taxon>Actinomycetes</taxon>
        <taxon>Micrococcales</taxon>
        <taxon>Brevibacteriaceae</taxon>
        <taxon>Brevibacterium</taxon>
    </lineage>
</organism>
<dbReference type="EMBL" id="FXZI01000004">
    <property type="protein sequence ID" value="SMX83631.1"/>
    <property type="molecule type" value="Genomic_DNA"/>
</dbReference>
<dbReference type="Proteomes" id="UP000234300">
    <property type="component" value="Unassembled WGS sequence"/>
</dbReference>
<sequence length="69" mass="7511">MEFQLFKLWGGGRDCGVDESLVAFCSCINPFVDEVGRKDDRRPIVELGDVTGGGASDDCCRERPSVNGE</sequence>
<evidence type="ECO:0000313" key="1">
    <source>
        <dbReference type="EMBL" id="SMX83631.1"/>
    </source>
</evidence>
<accession>A0A2H1J8F3</accession>